<evidence type="ECO:0000256" key="1">
    <source>
        <dbReference type="SAM" id="Phobius"/>
    </source>
</evidence>
<gene>
    <name evidence="3" type="ORF">A3A74_06760</name>
</gene>
<organism evidence="3 4">
    <name type="scientific">Candidatus Roizmanbacteria bacterium RIFCSPLOWO2_01_FULL_35_13</name>
    <dbReference type="NCBI Taxonomy" id="1802055"/>
    <lineage>
        <taxon>Bacteria</taxon>
        <taxon>Candidatus Roizmaniibacteriota</taxon>
    </lineage>
</organism>
<proteinExistence type="predicted"/>
<dbReference type="EMBL" id="MGAF01000061">
    <property type="protein sequence ID" value="OGK39007.1"/>
    <property type="molecule type" value="Genomic_DNA"/>
</dbReference>
<dbReference type="SUPFAM" id="SSF49503">
    <property type="entry name" value="Cupredoxins"/>
    <property type="match status" value="1"/>
</dbReference>
<dbReference type="Gene3D" id="2.60.40.420">
    <property type="entry name" value="Cupredoxins - blue copper proteins"/>
    <property type="match status" value="1"/>
</dbReference>
<dbReference type="InterPro" id="IPR028096">
    <property type="entry name" value="EfeO_Cupredoxin"/>
</dbReference>
<accession>A0A1F7I6L9</accession>
<feature type="transmembrane region" description="Helical" evidence="1">
    <location>
        <begin position="6"/>
        <end position="23"/>
    </location>
</feature>
<keyword evidence="1" id="KW-0812">Transmembrane</keyword>
<protein>
    <recommendedName>
        <fullName evidence="2">EfeO-type cupredoxin-like domain-containing protein</fullName>
    </recommendedName>
</protein>
<keyword evidence="1" id="KW-1133">Transmembrane helix</keyword>
<evidence type="ECO:0000259" key="2">
    <source>
        <dbReference type="Pfam" id="PF13473"/>
    </source>
</evidence>
<feature type="domain" description="EfeO-type cupredoxin-like" evidence="2">
    <location>
        <begin position="20"/>
        <end position="123"/>
    </location>
</feature>
<comment type="caution">
    <text evidence="3">The sequence shown here is derived from an EMBL/GenBank/DDBJ whole genome shotgun (WGS) entry which is preliminary data.</text>
</comment>
<dbReference type="STRING" id="1802055.A3A74_06760"/>
<sequence length="125" mass="14461">MKVKINLILLFLFILGIGGFILFQKYQELQKPRIIKINMKSGDFFFDPSTIRAKVGDTLEFNITNDGYHTFVIYEPQKYLSLKKELSEKFESFSFKVDTPGTFEFFCDVSGHKSSGQKGRLIVEK</sequence>
<reference evidence="3 4" key="1">
    <citation type="journal article" date="2016" name="Nat. Commun.">
        <title>Thousands of microbial genomes shed light on interconnected biogeochemical processes in an aquifer system.</title>
        <authorList>
            <person name="Anantharaman K."/>
            <person name="Brown C.T."/>
            <person name="Hug L.A."/>
            <person name="Sharon I."/>
            <person name="Castelle C.J."/>
            <person name="Probst A.J."/>
            <person name="Thomas B.C."/>
            <person name="Singh A."/>
            <person name="Wilkins M.J."/>
            <person name="Karaoz U."/>
            <person name="Brodie E.L."/>
            <person name="Williams K.H."/>
            <person name="Hubbard S.S."/>
            <person name="Banfield J.F."/>
        </authorList>
    </citation>
    <scope>NUCLEOTIDE SEQUENCE [LARGE SCALE GENOMIC DNA]</scope>
</reference>
<dbReference type="AlphaFoldDB" id="A0A1F7I6L9"/>
<dbReference type="InterPro" id="IPR008972">
    <property type="entry name" value="Cupredoxin"/>
</dbReference>
<name>A0A1F7I6L9_9BACT</name>
<keyword evidence="1" id="KW-0472">Membrane</keyword>
<dbReference type="Pfam" id="PF13473">
    <property type="entry name" value="Cupredoxin_1"/>
    <property type="match status" value="1"/>
</dbReference>
<evidence type="ECO:0000313" key="3">
    <source>
        <dbReference type="EMBL" id="OGK39007.1"/>
    </source>
</evidence>
<dbReference type="Proteomes" id="UP000179270">
    <property type="component" value="Unassembled WGS sequence"/>
</dbReference>
<evidence type="ECO:0000313" key="4">
    <source>
        <dbReference type="Proteomes" id="UP000179270"/>
    </source>
</evidence>